<dbReference type="SMART" id="SM00906">
    <property type="entry name" value="Fungal_trans"/>
    <property type="match status" value="1"/>
</dbReference>
<dbReference type="InterPro" id="IPR036864">
    <property type="entry name" value="Zn2-C6_fun-type_DNA-bd_sf"/>
</dbReference>
<dbReference type="InterPro" id="IPR007219">
    <property type="entry name" value="XnlR_reg_dom"/>
</dbReference>
<dbReference type="Proteomes" id="UP001215280">
    <property type="component" value="Unassembled WGS sequence"/>
</dbReference>
<dbReference type="GO" id="GO:0006351">
    <property type="term" value="P:DNA-templated transcription"/>
    <property type="evidence" value="ECO:0007669"/>
    <property type="project" value="InterPro"/>
</dbReference>
<proteinExistence type="predicted"/>
<evidence type="ECO:0000256" key="3">
    <source>
        <dbReference type="SAM" id="MobiDB-lite"/>
    </source>
</evidence>
<feature type="region of interest" description="Disordered" evidence="3">
    <location>
        <begin position="1"/>
        <end position="20"/>
    </location>
</feature>
<dbReference type="InterPro" id="IPR001138">
    <property type="entry name" value="Zn2Cys6_DnaBD"/>
</dbReference>
<keyword evidence="1" id="KW-0479">Metal-binding</keyword>
<dbReference type="CDD" id="cd12148">
    <property type="entry name" value="fungal_TF_MHR"/>
    <property type="match status" value="1"/>
</dbReference>
<evidence type="ECO:0000313" key="6">
    <source>
        <dbReference type="Proteomes" id="UP001215280"/>
    </source>
</evidence>
<dbReference type="EMBL" id="JARJLG010000028">
    <property type="protein sequence ID" value="KAJ7768156.1"/>
    <property type="molecule type" value="Genomic_DNA"/>
</dbReference>
<reference evidence="5" key="1">
    <citation type="submission" date="2023-03" db="EMBL/GenBank/DDBJ databases">
        <title>Massive genome expansion in bonnet fungi (Mycena s.s.) driven by repeated elements and novel gene families across ecological guilds.</title>
        <authorList>
            <consortium name="Lawrence Berkeley National Laboratory"/>
            <person name="Harder C.B."/>
            <person name="Miyauchi S."/>
            <person name="Viragh M."/>
            <person name="Kuo A."/>
            <person name="Thoen E."/>
            <person name="Andreopoulos B."/>
            <person name="Lu D."/>
            <person name="Skrede I."/>
            <person name="Drula E."/>
            <person name="Henrissat B."/>
            <person name="Morin E."/>
            <person name="Kohler A."/>
            <person name="Barry K."/>
            <person name="LaButti K."/>
            <person name="Morin E."/>
            <person name="Salamov A."/>
            <person name="Lipzen A."/>
            <person name="Mereny Z."/>
            <person name="Hegedus B."/>
            <person name="Baldrian P."/>
            <person name="Stursova M."/>
            <person name="Weitz H."/>
            <person name="Taylor A."/>
            <person name="Grigoriev I.V."/>
            <person name="Nagy L.G."/>
            <person name="Martin F."/>
            <person name="Kauserud H."/>
        </authorList>
    </citation>
    <scope>NUCLEOTIDE SEQUENCE</scope>
    <source>
        <strain evidence="5">CBHHK188m</strain>
    </source>
</reference>
<accession>A0AAD7JN51</accession>
<dbReference type="SUPFAM" id="SSF57701">
    <property type="entry name" value="Zn2/Cys6 DNA-binding domain"/>
    <property type="match status" value="1"/>
</dbReference>
<evidence type="ECO:0000259" key="4">
    <source>
        <dbReference type="SMART" id="SM00906"/>
    </source>
</evidence>
<dbReference type="PANTHER" id="PTHR46910:SF38">
    <property type="entry name" value="ZN(2)-C6 FUNGAL-TYPE DOMAIN-CONTAINING PROTEIN"/>
    <property type="match status" value="1"/>
</dbReference>
<evidence type="ECO:0000256" key="2">
    <source>
        <dbReference type="ARBA" id="ARBA00023242"/>
    </source>
</evidence>
<keyword evidence="2" id="KW-0539">Nucleus</keyword>
<feature type="domain" description="Xylanolytic transcriptional activator regulatory" evidence="4">
    <location>
        <begin position="325"/>
        <end position="398"/>
    </location>
</feature>
<dbReference type="CDD" id="cd00067">
    <property type="entry name" value="GAL4"/>
    <property type="match status" value="1"/>
</dbReference>
<evidence type="ECO:0000256" key="1">
    <source>
        <dbReference type="ARBA" id="ARBA00022723"/>
    </source>
</evidence>
<dbReference type="GO" id="GO:0003677">
    <property type="term" value="F:DNA binding"/>
    <property type="evidence" value="ECO:0007669"/>
    <property type="project" value="InterPro"/>
</dbReference>
<dbReference type="AlphaFoldDB" id="A0AAD7JN51"/>
<dbReference type="GO" id="GO:0008270">
    <property type="term" value="F:zinc ion binding"/>
    <property type="evidence" value="ECO:0007669"/>
    <property type="project" value="InterPro"/>
</dbReference>
<sequence>MSGSETQPEQVDTAKKKPPRACDMCRRRKRDGSDRCSYCLTHNWSCTYREPAAIRIIPEIPQNQFLEVYEDDYIADLKIRLEAAETILQEIKERGPSTKNTIKRIMEPFEPPHPDDSDLANTFGALSLENARSNPGFQGKSSATALVRAVVAEKSHAKRGQPPTGYESSSRSKQRTLRLRQAYPPIPQYMFPENDLMETLVDLYFSNVNVFIPLLHRPVFLECINERLYLGHNDFASTLLLVCALGSLYLSGTSLSSQDREGLAWRWYSQVELCGHTLRQQPTFYDLQSYCFRAPPFCTQTLTDLSLGSQLAAEFLNWTSNPRVCWSVIGFGLRLAQDIGSHRHKVPGSCTPAEEELEKRAFWILLRFEAELSATLGRPAYLDHLDIDIGILMECDDEYWTTTGPGRQPKGKPSVVAFFNCLINLDRIVMFILQTFYRLNSYLARVHITDVRPVVVDIDAALQKWLITIPAHLVWDPEGIDPLFATQSAALHCYYYYTRLLIHRPFLPAMHPTIQTGLPTQEICVDAARACICIAERNLGWHSDTPLPFSQSPLFTAAMVFLLAMWDPETTQEDANQHLLHIHAAIRVLKAQEPRWPSSTFLREVLERLLTTDGSPPAEADTFYGSDFLTSIAVSTSANFHVDGDANGPSRMAAIPPVFVGDEVIHPGIYHRPQNIP</sequence>
<dbReference type="Gene3D" id="4.10.240.10">
    <property type="entry name" value="Zn(2)-C6 fungal-type DNA-binding domain"/>
    <property type="match status" value="1"/>
</dbReference>
<keyword evidence="6" id="KW-1185">Reference proteome</keyword>
<dbReference type="Pfam" id="PF04082">
    <property type="entry name" value="Fungal_trans"/>
    <property type="match status" value="1"/>
</dbReference>
<dbReference type="InterPro" id="IPR050987">
    <property type="entry name" value="AtrR-like"/>
</dbReference>
<feature type="region of interest" description="Disordered" evidence="3">
    <location>
        <begin position="153"/>
        <end position="175"/>
    </location>
</feature>
<feature type="compositionally biased region" description="Polar residues" evidence="3">
    <location>
        <begin position="1"/>
        <end position="10"/>
    </location>
</feature>
<comment type="caution">
    <text evidence="5">The sequence shown here is derived from an EMBL/GenBank/DDBJ whole genome shotgun (WGS) entry which is preliminary data.</text>
</comment>
<name>A0AAD7JN51_9AGAR</name>
<organism evidence="5 6">
    <name type="scientific">Mycena maculata</name>
    <dbReference type="NCBI Taxonomy" id="230809"/>
    <lineage>
        <taxon>Eukaryota</taxon>
        <taxon>Fungi</taxon>
        <taxon>Dikarya</taxon>
        <taxon>Basidiomycota</taxon>
        <taxon>Agaricomycotina</taxon>
        <taxon>Agaricomycetes</taxon>
        <taxon>Agaricomycetidae</taxon>
        <taxon>Agaricales</taxon>
        <taxon>Marasmiineae</taxon>
        <taxon>Mycenaceae</taxon>
        <taxon>Mycena</taxon>
    </lineage>
</organism>
<evidence type="ECO:0000313" key="5">
    <source>
        <dbReference type="EMBL" id="KAJ7768156.1"/>
    </source>
</evidence>
<dbReference type="PANTHER" id="PTHR46910">
    <property type="entry name" value="TRANSCRIPTION FACTOR PDR1"/>
    <property type="match status" value="1"/>
</dbReference>
<gene>
    <name evidence="5" type="ORF">DFH07DRAFT_807922</name>
</gene>
<protein>
    <submittedName>
        <fullName evidence="5">Fungal-specific transcription factor domain-containing protein</fullName>
    </submittedName>
</protein>
<dbReference type="GO" id="GO:0000981">
    <property type="term" value="F:DNA-binding transcription factor activity, RNA polymerase II-specific"/>
    <property type="evidence" value="ECO:0007669"/>
    <property type="project" value="InterPro"/>
</dbReference>